<evidence type="ECO:0000256" key="4">
    <source>
        <dbReference type="ARBA" id="ARBA00022741"/>
    </source>
</evidence>
<comment type="caution">
    <text evidence="11">The sequence shown here is derived from an EMBL/GenBank/DDBJ whole genome shotgun (WGS) entry which is preliminary data.</text>
</comment>
<evidence type="ECO:0000256" key="5">
    <source>
        <dbReference type="ARBA" id="ARBA00022777"/>
    </source>
</evidence>
<name>A0ABY2FHI7_9ACTN</name>
<feature type="compositionally biased region" description="Low complexity" evidence="8">
    <location>
        <begin position="336"/>
        <end position="353"/>
    </location>
</feature>
<dbReference type="InterPro" id="IPR011009">
    <property type="entry name" value="Kinase-like_dom_sf"/>
</dbReference>
<gene>
    <name evidence="11" type="ORF">EV137_4675</name>
</gene>
<keyword evidence="12" id="KW-1185">Reference proteome</keyword>
<dbReference type="SMART" id="SM00220">
    <property type="entry name" value="S_TKc"/>
    <property type="match status" value="1"/>
</dbReference>
<feature type="binding site" evidence="7">
    <location>
        <position position="34"/>
    </location>
    <ligand>
        <name>ATP</name>
        <dbReference type="ChEBI" id="CHEBI:30616"/>
    </ligand>
</feature>
<keyword evidence="6 7" id="KW-0067">ATP-binding</keyword>
<keyword evidence="9" id="KW-0472">Membrane</keyword>
<evidence type="ECO:0000256" key="7">
    <source>
        <dbReference type="PROSITE-ProRule" id="PRU10141"/>
    </source>
</evidence>
<keyword evidence="9" id="KW-0812">Transmembrane</keyword>
<keyword evidence="3" id="KW-0808">Transferase</keyword>
<dbReference type="PANTHER" id="PTHR43289:SF6">
    <property type="entry name" value="SERINE_THREONINE-PROTEIN KINASE NEKL-3"/>
    <property type="match status" value="1"/>
</dbReference>
<evidence type="ECO:0000256" key="2">
    <source>
        <dbReference type="ARBA" id="ARBA00022527"/>
    </source>
</evidence>
<dbReference type="InterPro" id="IPR017441">
    <property type="entry name" value="Protein_kinase_ATP_BS"/>
</dbReference>
<evidence type="ECO:0000313" key="12">
    <source>
        <dbReference type="Proteomes" id="UP000295060"/>
    </source>
</evidence>
<protein>
    <recommendedName>
        <fullName evidence="1">non-specific serine/threonine protein kinase</fullName>
        <ecNumber evidence="1">2.7.11.1</ecNumber>
    </recommendedName>
</protein>
<evidence type="ECO:0000256" key="1">
    <source>
        <dbReference type="ARBA" id="ARBA00012513"/>
    </source>
</evidence>
<keyword evidence="9" id="KW-1133">Transmembrane helix</keyword>
<dbReference type="EC" id="2.7.11.1" evidence="1"/>
<dbReference type="PANTHER" id="PTHR43289">
    <property type="entry name" value="MITOGEN-ACTIVATED PROTEIN KINASE KINASE KINASE 20-RELATED"/>
    <property type="match status" value="1"/>
</dbReference>
<dbReference type="PROSITE" id="PS50011">
    <property type="entry name" value="PROTEIN_KINASE_DOM"/>
    <property type="match status" value="1"/>
</dbReference>
<proteinExistence type="predicted"/>
<dbReference type="InterPro" id="IPR000719">
    <property type="entry name" value="Prot_kinase_dom"/>
</dbReference>
<dbReference type="EMBL" id="SODU01000002">
    <property type="protein sequence ID" value="TDW90846.1"/>
    <property type="molecule type" value="Genomic_DNA"/>
</dbReference>
<dbReference type="Pfam" id="PF00069">
    <property type="entry name" value="Pkinase"/>
    <property type="match status" value="1"/>
</dbReference>
<feature type="transmembrane region" description="Helical" evidence="9">
    <location>
        <begin position="290"/>
        <end position="309"/>
    </location>
</feature>
<evidence type="ECO:0000313" key="11">
    <source>
        <dbReference type="EMBL" id="TDW90846.1"/>
    </source>
</evidence>
<dbReference type="Proteomes" id="UP000295060">
    <property type="component" value="Unassembled WGS sequence"/>
</dbReference>
<evidence type="ECO:0000256" key="3">
    <source>
        <dbReference type="ARBA" id="ARBA00022679"/>
    </source>
</evidence>
<keyword evidence="5 11" id="KW-0418">Kinase</keyword>
<feature type="region of interest" description="Disordered" evidence="8">
    <location>
        <begin position="318"/>
        <end position="399"/>
    </location>
</feature>
<dbReference type="PROSITE" id="PS00107">
    <property type="entry name" value="PROTEIN_KINASE_ATP"/>
    <property type="match status" value="1"/>
</dbReference>
<evidence type="ECO:0000256" key="9">
    <source>
        <dbReference type="SAM" id="Phobius"/>
    </source>
</evidence>
<dbReference type="RefSeq" id="WP_134130700.1">
    <property type="nucleotide sequence ID" value="NZ_SODU01000002.1"/>
</dbReference>
<dbReference type="GO" id="GO:0016301">
    <property type="term" value="F:kinase activity"/>
    <property type="evidence" value="ECO:0007669"/>
    <property type="project" value="UniProtKB-KW"/>
</dbReference>
<feature type="domain" description="Protein kinase" evidence="10">
    <location>
        <begin position="5"/>
        <end position="266"/>
    </location>
</feature>
<organism evidence="11 12">
    <name type="scientific">Kribbella pratensis</name>
    <dbReference type="NCBI Taxonomy" id="2512112"/>
    <lineage>
        <taxon>Bacteria</taxon>
        <taxon>Bacillati</taxon>
        <taxon>Actinomycetota</taxon>
        <taxon>Actinomycetes</taxon>
        <taxon>Propionibacteriales</taxon>
        <taxon>Kribbellaceae</taxon>
        <taxon>Kribbella</taxon>
    </lineage>
</organism>
<dbReference type="SUPFAM" id="SSF56112">
    <property type="entry name" value="Protein kinase-like (PK-like)"/>
    <property type="match status" value="1"/>
</dbReference>
<reference evidence="11 12" key="1">
    <citation type="submission" date="2019-03" db="EMBL/GenBank/DDBJ databases">
        <title>Genomic Encyclopedia of Type Strains, Phase III (KMG-III): the genomes of soil and plant-associated and newly described type strains.</title>
        <authorList>
            <person name="Whitman W."/>
        </authorList>
    </citation>
    <scope>NUCLEOTIDE SEQUENCE [LARGE SCALE GENOMIC DNA]</scope>
    <source>
        <strain evidence="11 12">VKMAc-2574</strain>
    </source>
</reference>
<evidence type="ECO:0000256" key="6">
    <source>
        <dbReference type="ARBA" id="ARBA00022840"/>
    </source>
</evidence>
<keyword evidence="4 7" id="KW-0547">Nucleotide-binding</keyword>
<accession>A0ABY2FHI7</accession>
<evidence type="ECO:0000259" key="10">
    <source>
        <dbReference type="PROSITE" id="PS50011"/>
    </source>
</evidence>
<dbReference type="Gene3D" id="1.10.510.10">
    <property type="entry name" value="Transferase(Phosphotransferase) domain 1"/>
    <property type="match status" value="1"/>
</dbReference>
<evidence type="ECO:0000256" key="8">
    <source>
        <dbReference type="SAM" id="MobiDB-lite"/>
    </source>
</evidence>
<dbReference type="Gene3D" id="3.30.200.20">
    <property type="entry name" value="Phosphorylase Kinase, domain 1"/>
    <property type="match status" value="1"/>
</dbReference>
<keyword evidence="2" id="KW-0723">Serine/threonine-protein kinase</keyword>
<sequence length="399" mass="42245">MAGRYRLHDVLGRGGMGEVYRATDEVLGRSVAVKVMRPATETLACPERFLREARASAQIVSPHVVATYDFGSDGDLYFLAMELVEGGSVADELRTSGPFSSERALDVVRQAAAGLAAAHALGMVHRDVKASNLALSDDGTVKLADFGIVRFLNDAPTTMTSNGHIVGTSLYLSPECAMGQPAEPAGDVYALGCLLYQLVAGHPPFMGDSPSSIMYQHVHAEPVPPSGLRPQLTSEVEALIFWMLEKDPSRRPTAAQVAEGAQPPCLAGDPDTTVELSPVRRRMSTYRRELAGAVAAVVLVVVVAVGIALDTRGVELPATTELGPTQGRSVAPQVKPRVTPTPTRTSTPTVTSRPQHRSTPDVGATKRAPKSKVSPGHGQGAPKSKHDKSESGKPKKPKV</sequence>
<dbReference type="CDD" id="cd14014">
    <property type="entry name" value="STKc_PknB_like"/>
    <property type="match status" value="1"/>
</dbReference>